<dbReference type="EMBL" id="NPEA01000004">
    <property type="protein sequence ID" value="PJZ77491.1"/>
    <property type="molecule type" value="Genomic_DNA"/>
</dbReference>
<reference evidence="1 2" key="1">
    <citation type="submission" date="2017-07" db="EMBL/GenBank/DDBJ databases">
        <title>Leptospira spp. isolated from tropical soils.</title>
        <authorList>
            <person name="Thibeaux R."/>
            <person name="Iraola G."/>
            <person name="Ferres I."/>
            <person name="Bierque E."/>
            <person name="Girault D."/>
            <person name="Soupe-Gilbert M.-E."/>
            <person name="Picardeau M."/>
            <person name="Goarant C."/>
        </authorList>
    </citation>
    <scope>NUCLEOTIDE SEQUENCE [LARGE SCALE GENOMIC DNA]</scope>
    <source>
        <strain evidence="1 2">ES4-C-A1</strain>
    </source>
</reference>
<keyword evidence="2" id="KW-1185">Reference proteome</keyword>
<evidence type="ECO:0000313" key="2">
    <source>
        <dbReference type="Proteomes" id="UP000231843"/>
    </source>
</evidence>
<gene>
    <name evidence="1" type="ORF">CH365_07885</name>
</gene>
<dbReference type="OrthoDB" id="342706at2"/>
<protein>
    <submittedName>
        <fullName evidence="1">Uncharacterized protein</fullName>
    </submittedName>
</protein>
<evidence type="ECO:0000313" key="1">
    <source>
        <dbReference type="EMBL" id="PJZ77491.1"/>
    </source>
</evidence>
<proteinExistence type="predicted"/>
<accession>A0A2M9ZZS3</accession>
<dbReference type="Proteomes" id="UP000231843">
    <property type="component" value="Unassembled WGS sequence"/>
</dbReference>
<name>A0A2M9ZZS3_9LEPT</name>
<sequence>MANKTYLIIGLIFSLYRCVIIDLEAQLQNNLITRKEAVEKIRDASILKIALCLEKNEFSDVLNFTDYTDYLICNGSCTNSNYYRLEDVNYLYNSILFLPCDFSSKFLIPKINPFKIDDVQLKYLGF</sequence>
<comment type="caution">
    <text evidence="1">The sequence shown here is derived from an EMBL/GenBank/DDBJ whole genome shotgun (WGS) entry which is preliminary data.</text>
</comment>
<organism evidence="1 2">
    <name type="scientific">Leptospira neocaledonica</name>
    <dbReference type="NCBI Taxonomy" id="2023192"/>
    <lineage>
        <taxon>Bacteria</taxon>
        <taxon>Pseudomonadati</taxon>
        <taxon>Spirochaetota</taxon>
        <taxon>Spirochaetia</taxon>
        <taxon>Leptospirales</taxon>
        <taxon>Leptospiraceae</taxon>
        <taxon>Leptospira</taxon>
    </lineage>
</organism>
<dbReference type="AlphaFoldDB" id="A0A2M9ZZS3"/>
<dbReference type="RefSeq" id="WP_100768041.1">
    <property type="nucleotide sequence ID" value="NZ_NPEA01000004.1"/>
</dbReference>